<gene>
    <name evidence="1" type="ORF">RHMOL_Rhmol03G0126400</name>
</gene>
<evidence type="ECO:0000313" key="2">
    <source>
        <dbReference type="Proteomes" id="UP001062846"/>
    </source>
</evidence>
<dbReference type="EMBL" id="CM046390">
    <property type="protein sequence ID" value="KAI8563661.1"/>
    <property type="molecule type" value="Genomic_DNA"/>
</dbReference>
<evidence type="ECO:0000313" key="1">
    <source>
        <dbReference type="EMBL" id="KAI8563661.1"/>
    </source>
</evidence>
<name>A0ACC0PET4_RHOML</name>
<accession>A0ACC0PET4</accession>
<keyword evidence="2" id="KW-1185">Reference proteome</keyword>
<proteinExistence type="predicted"/>
<protein>
    <submittedName>
        <fullName evidence="1">Uncharacterized protein</fullName>
    </submittedName>
</protein>
<comment type="caution">
    <text evidence="1">The sequence shown here is derived from an EMBL/GenBank/DDBJ whole genome shotgun (WGS) entry which is preliminary data.</text>
</comment>
<sequence length="1110" mass="127773">MDSSFENTVNSSWRGSNLVEHIENFTYAAKNWNKNVFGNIFRKKRWIQGRLNGVHRAQENNFAHNLQLLESDLRKEYNEILLQEETLWFQKSRSKWITLGEKNTRYFHLSTIIRRRRSKITMLKDDSNIWIENPDVIKNHVQQFFSNLFQDRNPSQGCNQVVHPHPTFSKEDNDSLRLPLSDAEIWNSVKSINAYKSPGPDGIQAIFYHKFWHVVGPEVRKFVRECFQLSSIPEEMNKTFIALIPKKDNPDSIKMFRPISLCNVAYKVVTKIIVARLRPLLTKIISPFQSNFIPGRSTTDNIIITQEVLHTLRGKKGKNGGMIFKIDLEKAYDKVSWKFLFDTLNYFQLNANWIALIMSCVSSVQTSILWNGEPLPEFKPNRGLRQGDPLSPYLFVLCMERLSILINSKREEGSWKGIKVSRNSTPLTHLFFADDLILFGQDNMNTVKAMIDVLTDFCVMSGQTISLEKSKIFVSPNVQRNKARRISDFCGIKLTNDLGKYLGVPLMHKRMSKQDFNHIVDKVQNRLAGWVANTLMLAGRSTLVRHVSSTIPNYTMQTMHLPSSVCDRLDRINRNFLWGDTTGGKRMHLVKWDKVCKSKEGGGLGLKKAKDQNLASLTKLAWKVSNEEEGLWVSILRDKYLSNHSISSWPRRRPASHTWRSILDTKLVMDKGVKWIIGDGKSVSIWHDWWCGEKPLALSHPGSHTTSSQKVESLIIDGQWALGEIEQFLDMDSLAAINSISLPIYTQGPDHPSWVGSGNGQFTISAAYDIITKSDSDLRGWKWFWKCKIPEKFKTFIWLILHNSLPTNQLRVRRGIDTSELCPRCFTYSESISHLFRECTKAKEIWSTIPSSHLMRGSVETPVQEWVSHNLRCNKSLENGYDISWHILFVTSLWQIWKDRNKKSFDNIETPSWVSVRNIMAYSKEIVEAFKSPLIMGSQQTCLIYWVNPSAGNVKLNTDGCWYEMNGRGGFGGLFRDQNGDWIMGFYGMRHFSSSLEAEIWSIYTGLKIILDRKIKNVTIDSDSLTAVNLIKEGNPLNHPQSVLIHEAHFLMAQTDTLIEHTYRSANQCADHLARMGIEQMDELVFVMNMPISLREFALRDRLNIRQVLD</sequence>
<organism evidence="1 2">
    <name type="scientific">Rhododendron molle</name>
    <name type="common">Chinese azalea</name>
    <name type="synonym">Azalea mollis</name>
    <dbReference type="NCBI Taxonomy" id="49168"/>
    <lineage>
        <taxon>Eukaryota</taxon>
        <taxon>Viridiplantae</taxon>
        <taxon>Streptophyta</taxon>
        <taxon>Embryophyta</taxon>
        <taxon>Tracheophyta</taxon>
        <taxon>Spermatophyta</taxon>
        <taxon>Magnoliopsida</taxon>
        <taxon>eudicotyledons</taxon>
        <taxon>Gunneridae</taxon>
        <taxon>Pentapetalae</taxon>
        <taxon>asterids</taxon>
        <taxon>Ericales</taxon>
        <taxon>Ericaceae</taxon>
        <taxon>Ericoideae</taxon>
        <taxon>Rhodoreae</taxon>
        <taxon>Rhododendron</taxon>
    </lineage>
</organism>
<dbReference type="Proteomes" id="UP001062846">
    <property type="component" value="Chromosome 3"/>
</dbReference>
<reference evidence="1" key="1">
    <citation type="submission" date="2022-02" db="EMBL/GenBank/DDBJ databases">
        <title>Plant Genome Project.</title>
        <authorList>
            <person name="Zhang R.-G."/>
        </authorList>
    </citation>
    <scope>NUCLEOTIDE SEQUENCE</scope>
    <source>
        <strain evidence="1">AT1</strain>
    </source>
</reference>